<reference evidence="3" key="1">
    <citation type="submission" date="2015-04" db="EMBL/GenBank/DDBJ databases">
        <title>Physiological reanalysis, assessment of diazotrophy, and genome sequences of multiple isolates of Streptomyces thermoautotrophicus.</title>
        <authorList>
            <person name="MacKellar D.C."/>
            <person name="Lieber L."/>
            <person name="Norman J."/>
            <person name="Bolger A."/>
            <person name="Tobin C."/>
            <person name="Murray J.W."/>
            <person name="Chang R."/>
            <person name="Ford T."/>
            <person name="Nguyen P.Q."/>
            <person name="Woodward J."/>
            <person name="Permingeat H."/>
            <person name="Joshi N.S."/>
            <person name="Silver P.A."/>
            <person name="Usadel B."/>
            <person name="Rutherford A.W."/>
            <person name="Friesen M."/>
            <person name="Prell J."/>
        </authorList>
    </citation>
    <scope>NUCLEOTIDE SEQUENCE [LARGE SCALE GENOMIC DNA]</scope>
    <source>
        <strain evidence="3">H1</strain>
    </source>
</reference>
<evidence type="ECO:0008006" key="4">
    <source>
        <dbReference type="Google" id="ProtNLM"/>
    </source>
</evidence>
<comment type="caution">
    <text evidence="2">The sequence shown here is derived from an EMBL/GenBank/DDBJ whole genome shotgun (WGS) entry which is preliminary data.</text>
</comment>
<dbReference type="AlphaFoldDB" id="A0A132MY83"/>
<feature type="compositionally biased region" description="Basic and acidic residues" evidence="1">
    <location>
        <begin position="1"/>
        <end position="40"/>
    </location>
</feature>
<gene>
    <name evidence="2" type="ORF">LI90_3908</name>
</gene>
<dbReference type="EMBL" id="LAXD01000001">
    <property type="protein sequence ID" value="KWX02861.1"/>
    <property type="molecule type" value="Genomic_DNA"/>
</dbReference>
<name>A0A132MY83_9ACTN</name>
<dbReference type="Proteomes" id="UP000070188">
    <property type="component" value="Unassembled WGS sequence"/>
</dbReference>
<evidence type="ECO:0000256" key="1">
    <source>
        <dbReference type="SAM" id="MobiDB-lite"/>
    </source>
</evidence>
<proteinExistence type="predicted"/>
<feature type="region of interest" description="Disordered" evidence="1">
    <location>
        <begin position="1"/>
        <end position="65"/>
    </location>
</feature>
<sequence length="137" mass="15246">MMERGSDKHGPHLDDAMKHEVEGAMRAERSTHVEDWKEPEPSGEDQPDVEAEPHGPLMGGTPAGMTAEDVQFRSELARYLGKDIYPADRDRLIEVMRSHQAPDRLIAMVERLPAGNEYSSLQEVTAALGHGVEGKRF</sequence>
<dbReference type="OrthoDB" id="5519961at2"/>
<dbReference type="PATRIC" id="fig|1469144.10.peg.4190"/>
<dbReference type="InterPro" id="IPR021527">
    <property type="entry name" value="DUF2795"/>
</dbReference>
<evidence type="ECO:0000313" key="3">
    <source>
        <dbReference type="Proteomes" id="UP000070188"/>
    </source>
</evidence>
<accession>A0A132MY83</accession>
<dbReference type="STRING" id="1469144.LI90_3908"/>
<protein>
    <recommendedName>
        <fullName evidence="4">DUF2795 domain-containing protein</fullName>
    </recommendedName>
</protein>
<organism evidence="2 3">
    <name type="scientific">Carbonactinospora thermoautotrophica</name>
    <dbReference type="NCBI Taxonomy" id="1469144"/>
    <lineage>
        <taxon>Bacteria</taxon>
        <taxon>Bacillati</taxon>
        <taxon>Actinomycetota</taxon>
        <taxon>Actinomycetes</taxon>
        <taxon>Kitasatosporales</taxon>
        <taxon>Carbonactinosporaceae</taxon>
        <taxon>Carbonactinospora</taxon>
    </lineage>
</organism>
<keyword evidence="3" id="KW-1185">Reference proteome</keyword>
<feature type="compositionally biased region" description="Acidic residues" evidence="1">
    <location>
        <begin position="41"/>
        <end position="50"/>
    </location>
</feature>
<dbReference type="Pfam" id="PF11387">
    <property type="entry name" value="DUF2795"/>
    <property type="match status" value="1"/>
</dbReference>
<evidence type="ECO:0000313" key="2">
    <source>
        <dbReference type="EMBL" id="KWX02861.1"/>
    </source>
</evidence>